<dbReference type="Proteomes" id="UP000245383">
    <property type="component" value="Unassembled WGS sequence"/>
</dbReference>
<proteinExistence type="predicted"/>
<keyword evidence="3" id="KW-1185">Reference proteome</keyword>
<protein>
    <recommendedName>
        <fullName evidence="4">Adhesin domain-containing protein</fullName>
    </recommendedName>
</protein>
<evidence type="ECO:0000313" key="3">
    <source>
        <dbReference type="Proteomes" id="UP000245383"/>
    </source>
</evidence>
<keyword evidence="1" id="KW-0812">Transmembrane</keyword>
<keyword evidence="1" id="KW-1133">Transmembrane helix</keyword>
<gene>
    <name evidence="2" type="ORF">BB561_004854</name>
</gene>
<feature type="transmembrane region" description="Helical" evidence="1">
    <location>
        <begin position="35"/>
        <end position="53"/>
    </location>
</feature>
<evidence type="ECO:0000256" key="1">
    <source>
        <dbReference type="SAM" id="Phobius"/>
    </source>
</evidence>
<evidence type="ECO:0000313" key="2">
    <source>
        <dbReference type="EMBL" id="PVU90512.1"/>
    </source>
</evidence>
<sequence>MSALFAEKELPIIGDTALLTESTASKVKNNKKCTLLRRISLFFLTLLLLLMFYRARFLSIDKHSQAAINNTEIYNKPYESSFAPHKKHGRKHHKAHKQSAIPKKFRRYTRHIKHEKQRLVNYFRYAKRQEPISFINSYNPVNYTRIMVYTRLDIPVNVTFGYSLDDTQTIQFSSDLVQSKDLTKQVSVAFTPNDRQGVTLYINPPVESSLTGYADSGAHINVNITLPKTLETLTTLLINVINGQATLQNSIKGNGIENFNFQAQKSLLRLNGLNATSTTIATGTSNIDGIFNAGSSLSISSVSGNTNVLVITNNAVKSSITLKSKNGNIKLMTFGSTFSGNYKVQSIVGDSSVIDVSNSDKLVVTDNSKDFKSGSFNLTPGLALSIKHMFDNLESQKNMLSRLQQKFGCRHLEQKLYKNCKIFKKSLQPRIRGNKSFMSNTNDRFE</sequence>
<organism evidence="2 3">
    <name type="scientific">Smittium simulii</name>
    <dbReference type="NCBI Taxonomy" id="133385"/>
    <lineage>
        <taxon>Eukaryota</taxon>
        <taxon>Fungi</taxon>
        <taxon>Fungi incertae sedis</taxon>
        <taxon>Zoopagomycota</taxon>
        <taxon>Kickxellomycotina</taxon>
        <taxon>Harpellomycetes</taxon>
        <taxon>Harpellales</taxon>
        <taxon>Legeriomycetaceae</taxon>
        <taxon>Smittium</taxon>
    </lineage>
</organism>
<evidence type="ECO:0008006" key="4">
    <source>
        <dbReference type="Google" id="ProtNLM"/>
    </source>
</evidence>
<dbReference type="EMBL" id="MBFR01000254">
    <property type="protein sequence ID" value="PVU90512.1"/>
    <property type="molecule type" value="Genomic_DNA"/>
</dbReference>
<reference evidence="2 3" key="1">
    <citation type="journal article" date="2018" name="MBio">
        <title>Comparative Genomics Reveals the Core Gene Toolbox for the Fungus-Insect Symbiosis.</title>
        <authorList>
            <person name="Wang Y."/>
            <person name="Stata M."/>
            <person name="Wang W."/>
            <person name="Stajich J.E."/>
            <person name="White M.M."/>
            <person name="Moncalvo J.M."/>
        </authorList>
    </citation>
    <scope>NUCLEOTIDE SEQUENCE [LARGE SCALE GENOMIC DNA]</scope>
    <source>
        <strain evidence="2 3">SWE-8-4</strain>
    </source>
</reference>
<dbReference type="OrthoDB" id="5536144at2759"/>
<comment type="caution">
    <text evidence="2">The sequence shown here is derived from an EMBL/GenBank/DDBJ whole genome shotgun (WGS) entry which is preliminary data.</text>
</comment>
<keyword evidence="1" id="KW-0472">Membrane</keyword>
<dbReference type="AlphaFoldDB" id="A0A2T9YDU9"/>
<name>A0A2T9YDU9_9FUNG</name>
<accession>A0A2T9YDU9</accession>